<dbReference type="Pfam" id="PF13365">
    <property type="entry name" value="Trypsin_2"/>
    <property type="match status" value="1"/>
</dbReference>
<dbReference type="Gene3D" id="2.40.10.10">
    <property type="entry name" value="Trypsin-like serine proteases"/>
    <property type="match status" value="2"/>
</dbReference>
<proteinExistence type="predicted"/>
<sequence length="386" mass="43749">MKRNIIVFFSVWSLVSCNNNATESRPVEDSTAIAPHDDTALVRPGDFDMSAMLEFTTPAFIRQQYSYEELYGELQLRQSRKWQEVPGQDTLPPFLLKRRGLRRLTEKQLIITIDQIQREKLKIYGNYGDDNREDPYTMSPDMRQLAGKVGLIIDTVHLVKTTDGNYTLHDRGIMKSALGTCEGEHFNRQPVVQAQGTGFAICKTVMVTASHCLDNSNYKRFCIVFGYRMKDSLNANLLIKAEDVYRVESVVTYNAAQDYCVFKTDRPLSPEKVLLVSRRVPEVLDQVYSIGYGLGLPVKVASKAFVRSSFSVGGFICNLDVYTGDSGAPVFWKDSVIGILTGGIRDFRFKTKEQCRIAFRCEDWDCEGETVTSAFGFMDVCDRLNR</sequence>
<organism evidence="1 2">
    <name type="scientific">Chitinophaga fulva</name>
    <dbReference type="NCBI Taxonomy" id="2728842"/>
    <lineage>
        <taxon>Bacteria</taxon>
        <taxon>Pseudomonadati</taxon>
        <taxon>Bacteroidota</taxon>
        <taxon>Chitinophagia</taxon>
        <taxon>Chitinophagales</taxon>
        <taxon>Chitinophagaceae</taxon>
        <taxon>Chitinophaga</taxon>
    </lineage>
</organism>
<dbReference type="GO" id="GO:0006508">
    <property type="term" value="P:proteolysis"/>
    <property type="evidence" value="ECO:0007669"/>
    <property type="project" value="InterPro"/>
</dbReference>
<keyword evidence="2" id="KW-1185">Reference proteome</keyword>
<dbReference type="GO" id="GO:0004252">
    <property type="term" value="F:serine-type endopeptidase activity"/>
    <property type="evidence" value="ECO:0007669"/>
    <property type="project" value="InterPro"/>
</dbReference>
<evidence type="ECO:0000313" key="2">
    <source>
        <dbReference type="Proteomes" id="UP000583266"/>
    </source>
</evidence>
<name>A0A848GMX4_9BACT</name>
<gene>
    <name evidence="1" type="ORF">HHL17_22380</name>
</gene>
<dbReference type="PROSITE" id="PS00134">
    <property type="entry name" value="TRYPSIN_HIS"/>
    <property type="match status" value="1"/>
</dbReference>
<dbReference type="InterPro" id="IPR009003">
    <property type="entry name" value="Peptidase_S1_PA"/>
</dbReference>
<dbReference type="InterPro" id="IPR043504">
    <property type="entry name" value="Peptidase_S1_PA_chymotrypsin"/>
</dbReference>
<accession>A0A848GMX4</accession>
<protein>
    <submittedName>
        <fullName evidence="1">Trypsin-like peptidase domain-containing protein</fullName>
    </submittedName>
</protein>
<dbReference type="PROSITE" id="PS51257">
    <property type="entry name" value="PROKAR_LIPOPROTEIN"/>
    <property type="match status" value="1"/>
</dbReference>
<dbReference type="EMBL" id="JABBGC010000002">
    <property type="protein sequence ID" value="NML39965.1"/>
    <property type="molecule type" value="Genomic_DNA"/>
</dbReference>
<dbReference type="AlphaFoldDB" id="A0A848GMX4"/>
<reference evidence="1 2" key="1">
    <citation type="submission" date="2020-04" db="EMBL/GenBank/DDBJ databases">
        <title>Chitinophaga sp. G-6-1-13 sp. nov., isolated from soil.</title>
        <authorList>
            <person name="Dahal R.H."/>
            <person name="Chaudhary D.K."/>
        </authorList>
    </citation>
    <scope>NUCLEOTIDE SEQUENCE [LARGE SCALE GENOMIC DNA]</scope>
    <source>
        <strain evidence="1 2">G-6-1-13</strain>
    </source>
</reference>
<comment type="caution">
    <text evidence="1">The sequence shown here is derived from an EMBL/GenBank/DDBJ whole genome shotgun (WGS) entry which is preliminary data.</text>
</comment>
<dbReference type="SUPFAM" id="SSF50494">
    <property type="entry name" value="Trypsin-like serine proteases"/>
    <property type="match status" value="1"/>
</dbReference>
<dbReference type="Proteomes" id="UP000583266">
    <property type="component" value="Unassembled WGS sequence"/>
</dbReference>
<dbReference type="RefSeq" id="WP_169227012.1">
    <property type="nucleotide sequence ID" value="NZ_JABBGC010000002.1"/>
</dbReference>
<dbReference type="InterPro" id="IPR018114">
    <property type="entry name" value="TRYPSIN_HIS"/>
</dbReference>
<evidence type="ECO:0000313" key="1">
    <source>
        <dbReference type="EMBL" id="NML39965.1"/>
    </source>
</evidence>